<gene>
    <name evidence="1" type="ORF">BV25DRAFT_1914485</name>
</gene>
<proteinExistence type="predicted"/>
<reference evidence="1" key="2">
    <citation type="journal article" date="2022" name="New Phytol.">
        <title>Evolutionary transition to the ectomycorrhizal habit in the genomes of a hyperdiverse lineage of mushroom-forming fungi.</title>
        <authorList>
            <person name="Looney B."/>
            <person name="Miyauchi S."/>
            <person name="Morin E."/>
            <person name="Drula E."/>
            <person name="Courty P.E."/>
            <person name="Kohler A."/>
            <person name="Kuo A."/>
            <person name="LaButti K."/>
            <person name="Pangilinan J."/>
            <person name="Lipzen A."/>
            <person name="Riley R."/>
            <person name="Andreopoulos W."/>
            <person name="He G."/>
            <person name="Johnson J."/>
            <person name="Nolan M."/>
            <person name="Tritt A."/>
            <person name="Barry K.W."/>
            <person name="Grigoriev I.V."/>
            <person name="Nagy L.G."/>
            <person name="Hibbett D."/>
            <person name="Henrissat B."/>
            <person name="Matheny P.B."/>
            <person name="Labbe J."/>
            <person name="Martin F.M."/>
        </authorList>
    </citation>
    <scope>NUCLEOTIDE SEQUENCE</scope>
    <source>
        <strain evidence="1">HHB10654</strain>
    </source>
</reference>
<name>A0ACB8T7L9_9AGAM</name>
<evidence type="ECO:0000313" key="1">
    <source>
        <dbReference type="EMBL" id="KAI0064270.1"/>
    </source>
</evidence>
<sequence length="98" mass="10794">MYRLLAICSSNLAAAYLLEGDGMYAEKALESAERAEEMDPTYEKGYYRQARAHEVMGNVDKAISAMERALACPEIVDKSAIDVRIAELQAAKEMSTGK</sequence>
<comment type="caution">
    <text evidence="1">The sequence shown here is derived from an EMBL/GenBank/DDBJ whole genome shotgun (WGS) entry which is preliminary data.</text>
</comment>
<keyword evidence="2" id="KW-1185">Reference proteome</keyword>
<organism evidence="1 2">
    <name type="scientific">Artomyces pyxidatus</name>
    <dbReference type="NCBI Taxonomy" id="48021"/>
    <lineage>
        <taxon>Eukaryota</taxon>
        <taxon>Fungi</taxon>
        <taxon>Dikarya</taxon>
        <taxon>Basidiomycota</taxon>
        <taxon>Agaricomycotina</taxon>
        <taxon>Agaricomycetes</taxon>
        <taxon>Russulales</taxon>
        <taxon>Auriscalpiaceae</taxon>
        <taxon>Artomyces</taxon>
    </lineage>
</organism>
<reference evidence="1" key="1">
    <citation type="submission" date="2021-03" db="EMBL/GenBank/DDBJ databases">
        <authorList>
            <consortium name="DOE Joint Genome Institute"/>
            <person name="Ahrendt S."/>
            <person name="Looney B.P."/>
            <person name="Miyauchi S."/>
            <person name="Morin E."/>
            <person name="Drula E."/>
            <person name="Courty P.E."/>
            <person name="Chicoki N."/>
            <person name="Fauchery L."/>
            <person name="Kohler A."/>
            <person name="Kuo A."/>
            <person name="Labutti K."/>
            <person name="Pangilinan J."/>
            <person name="Lipzen A."/>
            <person name="Riley R."/>
            <person name="Andreopoulos W."/>
            <person name="He G."/>
            <person name="Johnson J."/>
            <person name="Barry K.W."/>
            <person name="Grigoriev I.V."/>
            <person name="Nagy L."/>
            <person name="Hibbett D."/>
            <person name="Henrissat B."/>
            <person name="Matheny P.B."/>
            <person name="Labbe J."/>
            <person name="Martin F."/>
        </authorList>
    </citation>
    <scope>NUCLEOTIDE SEQUENCE</scope>
    <source>
        <strain evidence="1">HHB10654</strain>
    </source>
</reference>
<accession>A0ACB8T7L9</accession>
<dbReference type="EMBL" id="MU277199">
    <property type="protein sequence ID" value="KAI0064270.1"/>
    <property type="molecule type" value="Genomic_DNA"/>
</dbReference>
<evidence type="ECO:0000313" key="2">
    <source>
        <dbReference type="Proteomes" id="UP000814140"/>
    </source>
</evidence>
<dbReference type="Proteomes" id="UP000814140">
    <property type="component" value="Unassembled WGS sequence"/>
</dbReference>
<protein>
    <submittedName>
        <fullName evidence="1">Uncharacterized protein</fullName>
    </submittedName>
</protein>